<dbReference type="Proteomes" id="UP000299102">
    <property type="component" value="Unassembled WGS sequence"/>
</dbReference>
<feature type="compositionally biased region" description="Basic and acidic residues" evidence="1">
    <location>
        <begin position="138"/>
        <end position="149"/>
    </location>
</feature>
<organism evidence="2 3">
    <name type="scientific">Eumeta variegata</name>
    <name type="common">Bagworm moth</name>
    <name type="synonym">Eumeta japonica</name>
    <dbReference type="NCBI Taxonomy" id="151549"/>
    <lineage>
        <taxon>Eukaryota</taxon>
        <taxon>Metazoa</taxon>
        <taxon>Ecdysozoa</taxon>
        <taxon>Arthropoda</taxon>
        <taxon>Hexapoda</taxon>
        <taxon>Insecta</taxon>
        <taxon>Pterygota</taxon>
        <taxon>Neoptera</taxon>
        <taxon>Endopterygota</taxon>
        <taxon>Lepidoptera</taxon>
        <taxon>Glossata</taxon>
        <taxon>Ditrysia</taxon>
        <taxon>Tineoidea</taxon>
        <taxon>Psychidae</taxon>
        <taxon>Oiketicinae</taxon>
        <taxon>Eumeta</taxon>
    </lineage>
</organism>
<proteinExistence type="predicted"/>
<name>A0A4C1YPZ1_EUMVA</name>
<evidence type="ECO:0000313" key="2">
    <source>
        <dbReference type="EMBL" id="GBP76954.1"/>
    </source>
</evidence>
<dbReference type="EMBL" id="BGZK01001311">
    <property type="protein sequence ID" value="GBP76954.1"/>
    <property type="molecule type" value="Genomic_DNA"/>
</dbReference>
<evidence type="ECO:0000313" key="3">
    <source>
        <dbReference type="Proteomes" id="UP000299102"/>
    </source>
</evidence>
<protein>
    <submittedName>
        <fullName evidence="2">Uncharacterized protein</fullName>
    </submittedName>
</protein>
<gene>
    <name evidence="2" type="ORF">EVAR_45034_1</name>
</gene>
<feature type="compositionally biased region" description="Polar residues" evidence="1">
    <location>
        <begin position="158"/>
        <end position="167"/>
    </location>
</feature>
<dbReference type="AlphaFoldDB" id="A0A4C1YPZ1"/>
<sequence length="244" mass="26966">MQSKFLAVEPRWDRLGYSTEMGQLDRCCTLTEDRDEGTTSVVVFRPVSEGRTRGGGGTRAQVITRPQSFHYPPKGPGPRTAAPPYSGTGVATDVSLHTRLRYTSSCGIAYPYNTDVECEMEGFNNKVESIESGIEITIKSETKNEERQRDHKRWRPGQDSSVRSGRNQELGLKTNGPPGIRSATGAVESDRKGNISLDTTDAGVASRATPRTRHETNDNSVRGRGRHRCARTPACITPLWRHYG</sequence>
<feature type="region of interest" description="Disordered" evidence="1">
    <location>
        <begin position="138"/>
        <end position="225"/>
    </location>
</feature>
<evidence type="ECO:0000256" key="1">
    <source>
        <dbReference type="SAM" id="MobiDB-lite"/>
    </source>
</evidence>
<reference evidence="2 3" key="1">
    <citation type="journal article" date="2019" name="Commun. Biol.">
        <title>The bagworm genome reveals a unique fibroin gene that provides high tensile strength.</title>
        <authorList>
            <person name="Kono N."/>
            <person name="Nakamura H."/>
            <person name="Ohtoshi R."/>
            <person name="Tomita M."/>
            <person name="Numata K."/>
            <person name="Arakawa K."/>
        </authorList>
    </citation>
    <scope>NUCLEOTIDE SEQUENCE [LARGE SCALE GENOMIC DNA]</scope>
</reference>
<comment type="caution">
    <text evidence="2">The sequence shown here is derived from an EMBL/GenBank/DDBJ whole genome shotgun (WGS) entry which is preliminary data.</text>
</comment>
<feature type="region of interest" description="Disordered" evidence="1">
    <location>
        <begin position="48"/>
        <end position="87"/>
    </location>
</feature>
<accession>A0A4C1YPZ1</accession>
<keyword evidence="3" id="KW-1185">Reference proteome</keyword>